<comment type="caution">
    <text evidence="3">The sequence shown here is derived from an EMBL/GenBank/DDBJ whole genome shotgun (WGS) entry which is preliminary data.</text>
</comment>
<sequence length="146" mass="15843">MLRKSPFRMRREAAFKTVLGTALWGSLALAATASGALHAQSGVIARTPEEIAKAKQSPYLEMVRNISPRELTPGTPIVEASGAPIGTVEKVVGNTIVLTDGRREYRVPIEQLYAYSKGDVDHFASRIPKKKLKPEKGSEKSRRAGG</sequence>
<protein>
    <recommendedName>
        <fullName evidence="5">PRC-barrel domain-containing protein</fullName>
    </recommendedName>
</protein>
<evidence type="ECO:0000313" key="3">
    <source>
        <dbReference type="EMBL" id="MCJ2182086.1"/>
    </source>
</evidence>
<accession>A0ABT0BB93</accession>
<proteinExistence type="predicted"/>
<reference evidence="3" key="1">
    <citation type="submission" date="2022-03" db="EMBL/GenBank/DDBJ databases">
        <title>Identification of a novel bacterium isolated from mangrove sediments.</title>
        <authorList>
            <person name="Pan X."/>
        </authorList>
    </citation>
    <scope>NUCLEOTIDE SEQUENCE</scope>
    <source>
        <strain evidence="3">B1949</strain>
    </source>
</reference>
<keyword evidence="4" id="KW-1185">Reference proteome</keyword>
<dbReference type="Proteomes" id="UP001162881">
    <property type="component" value="Unassembled WGS sequence"/>
</dbReference>
<feature type="compositionally biased region" description="Basic and acidic residues" evidence="1">
    <location>
        <begin position="134"/>
        <end position="146"/>
    </location>
</feature>
<keyword evidence="2" id="KW-0732">Signal</keyword>
<dbReference type="EMBL" id="JALHLF010000011">
    <property type="protein sequence ID" value="MCJ2182086.1"/>
    <property type="molecule type" value="Genomic_DNA"/>
</dbReference>
<name>A0ABT0BB93_9SPHN</name>
<feature type="chain" id="PRO_5047332051" description="PRC-barrel domain-containing protein" evidence="2">
    <location>
        <begin position="40"/>
        <end position="146"/>
    </location>
</feature>
<evidence type="ECO:0000256" key="2">
    <source>
        <dbReference type="SAM" id="SignalP"/>
    </source>
</evidence>
<organism evidence="3 4">
    <name type="scientific">Novosphingobium organovorum</name>
    <dbReference type="NCBI Taxonomy" id="2930092"/>
    <lineage>
        <taxon>Bacteria</taxon>
        <taxon>Pseudomonadati</taxon>
        <taxon>Pseudomonadota</taxon>
        <taxon>Alphaproteobacteria</taxon>
        <taxon>Sphingomonadales</taxon>
        <taxon>Sphingomonadaceae</taxon>
        <taxon>Novosphingobium</taxon>
    </lineage>
</organism>
<evidence type="ECO:0000256" key="1">
    <source>
        <dbReference type="SAM" id="MobiDB-lite"/>
    </source>
</evidence>
<dbReference type="RefSeq" id="WP_244017638.1">
    <property type="nucleotide sequence ID" value="NZ_JALHLF010000011.1"/>
</dbReference>
<feature type="region of interest" description="Disordered" evidence="1">
    <location>
        <begin position="126"/>
        <end position="146"/>
    </location>
</feature>
<feature type="signal peptide" evidence="2">
    <location>
        <begin position="1"/>
        <end position="39"/>
    </location>
</feature>
<evidence type="ECO:0008006" key="5">
    <source>
        <dbReference type="Google" id="ProtNLM"/>
    </source>
</evidence>
<gene>
    <name evidence="3" type="ORF">MTR62_05125</name>
</gene>
<evidence type="ECO:0000313" key="4">
    <source>
        <dbReference type="Proteomes" id="UP001162881"/>
    </source>
</evidence>